<proteinExistence type="predicted"/>
<comment type="caution">
    <text evidence="1">The sequence shown here is derived from an EMBL/GenBank/DDBJ whole genome shotgun (WGS) entry which is preliminary data.</text>
</comment>
<organism evidence="1 2">
    <name type="scientific">Nibea albiflora</name>
    <name type="common">Yellow drum</name>
    <name type="synonym">Corvina albiflora</name>
    <dbReference type="NCBI Taxonomy" id="240163"/>
    <lineage>
        <taxon>Eukaryota</taxon>
        <taxon>Metazoa</taxon>
        <taxon>Chordata</taxon>
        <taxon>Craniata</taxon>
        <taxon>Vertebrata</taxon>
        <taxon>Euteleostomi</taxon>
        <taxon>Actinopterygii</taxon>
        <taxon>Neopterygii</taxon>
        <taxon>Teleostei</taxon>
        <taxon>Neoteleostei</taxon>
        <taxon>Acanthomorphata</taxon>
        <taxon>Eupercaria</taxon>
        <taxon>Sciaenidae</taxon>
        <taxon>Nibea</taxon>
    </lineage>
</organism>
<keyword evidence="1" id="KW-0645">Protease</keyword>
<reference evidence="1" key="1">
    <citation type="submission" date="2020-04" db="EMBL/GenBank/DDBJ databases">
        <title>A chromosome-scale assembly and high-density genetic map of the yellow drum (Nibea albiflora) genome.</title>
        <authorList>
            <person name="Xu D."/>
            <person name="Zhang W."/>
            <person name="Chen R."/>
            <person name="Tan P."/>
            <person name="Wang L."/>
            <person name="Song H."/>
            <person name="Tian L."/>
            <person name="Zhu Q."/>
            <person name="Wang B."/>
        </authorList>
    </citation>
    <scope>NUCLEOTIDE SEQUENCE</scope>
    <source>
        <strain evidence="1">ZJHYS-2018</strain>
    </source>
</reference>
<protein>
    <submittedName>
        <fullName evidence="1">Glutamyl aminopeptidase</fullName>
    </submittedName>
</protein>
<accession>A0ACB7FK26</accession>
<evidence type="ECO:0000313" key="1">
    <source>
        <dbReference type="EMBL" id="KAG8013446.1"/>
    </source>
</evidence>
<keyword evidence="1" id="KW-0031">Aminopeptidase</keyword>
<evidence type="ECO:0000313" key="2">
    <source>
        <dbReference type="Proteomes" id="UP000805704"/>
    </source>
</evidence>
<keyword evidence="1" id="KW-0378">Hydrolase</keyword>
<sequence length="191" mass="21436">MVDSMDMDREQRRYCIRTKHVVIICVTVLVCSLALGVGLGVGLSSSDTTTSTTPKPPPPPTEEPPPPGRGPCLPSTDSSGEWNNFRLPNYVNPTHYDLHLEPRPGQGHLQWHCGHPLKVNKPTRYLWLHIRETFVSAMPRLKMLNSQKEVSVKSCFEYKPQQYVVVEATEELPVTGPRKRCMSSAWTSRAG</sequence>
<dbReference type="Proteomes" id="UP000805704">
    <property type="component" value="Chromosome 11"/>
</dbReference>
<dbReference type="EMBL" id="CM024799">
    <property type="protein sequence ID" value="KAG8013446.1"/>
    <property type="molecule type" value="Genomic_DNA"/>
</dbReference>
<name>A0ACB7FK26_NIBAL</name>
<gene>
    <name evidence="1" type="primary">ENPEP.2</name>
    <name evidence="1" type="ORF">GBF38_021809</name>
</gene>
<keyword evidence="2" id="KW-1185">Reference proteome</keyword>